<keyword evidence="2" id="KW-1185">Reference proteome</keyword>
<dbReference type="Proteomes" id="UP000314294">
    <property type="component" value="Unassembled WGS sequence"/>
</dbReference>
<dbReference type="EMBL" id="SRLO01009176">
    <property type="protein sequence ID" value="TNN26958.1"/>
    <property type="molecule type" value="Genomic_DNA"/>
</dbReference>
<protein>
    <submittedName>
        <fullName evidence="1">Uncharacterized protein</fullName>
    </submittedName>
</protein>
<comment type="caution">
    <text evidence="1">The sequence shown here is derived from an EMBL/GenBank/DDBJ whole genome shotgun (WGS) entry which is preliminary data.</text>
</comment>
<dbReference type="AlphaFoldDB" id="A0A4Z2EDY2"/>
<gene>
    <name evidence="1" type="ORF">EYF80_062900</name>
</gene>
<proteinExistence type="predicted"/>
<organism evidence="1 2">
    <name type="scientific">Liparis tanakae</name>
    <name type="common">Tanaka's snailfish</name>
    <dbReference type="NCBI Taxonomy" id="230148"/>
    <lineage>
        <taxon>Eukaryota</taxon>
        <taxon>Metazoa</taxon>
        <taxon>Chordata</taxon>
        <taxon>Craniata</taxon>
        <taxon>Vertebrata</taxon>
        <taxon>Euteleostomi</taxon>
        <taxon>Actinopterygii</taxon>
        <taxon>Neopterygii</taxon>
        <taxon>Teleostei</taxon>
        <taxon>Neoteleostei</taxon>
        <taxon>Acanthomorphata</taxon>
        <taxon>Eupercaria</taxon>
        <taxon>Perciformes</taxon>
        <taxon>Cottioidei</taxon>
        <taxon>Cottales</taxon>
        <taxon>Liparidae</taxon>
        <taxon>Liparis</taxon>
    </lineage>
</organism>
<name>A0A4Z2EDY2_9TELE</name>
<reference evidence="1 2" key="1">
    <citation type="submission" date="2019-03" db="EMBL/GenBank/DDBJ databases">
        <title>First draft genome of Liparis tanakae, snailfish: a comprehensive survey of snailfish specific genes.</title>
        <authorList>
            <person name="Kim W."/>
            <person name="Song I."/>
            <person name="Jeong J.-H."/>
            <person name="Kim D."/>
            <person name="Kim S."/>
            <person name="Ryu S."/>
            <person name="Song J.Y."/>
            <person name="Lee S.K."/>
        </authorList>
    </citation>
    <scope>NUCLEOTIDE SEQUENCE [LARGE SCALE GENOMIC DNA]</scope>
    <source>
        <tissue evidence="1">Muscle</tissue>
    </source>
</reference>
<accession>A0A4Z2EDY2</accession>
<evidence type="ECO:0000313" key="1">
    <source>
        <dbReference type="EMBL" id="TNN26958.1"/>
    </source>
</evidence>
<sequence length="95" mass="10354">MEPHQGPQRISGSHYCCDMSWLGCMKTGNINASLDITSSPSDKAKWQFVSGSYLVKITDSCPNPEEHVVPPVAHEQRGAVQMVVFGVHLLGRSSV</sequence>
<evidence type="ECO:0000313" key="2">
    <source>
        <dbReference type="Proteomes" id="UP000314294"/>
    </source>
</evidence>